<keyword evidence="4" id="KW-1185">Reference proteome</keyword>
<name>A0A177CS84_9PLEO</name>
<reference evidence="3 4" key="1">
    <citation type="submission" date="2016-05" db="EMBL/GenBank/DDBJ databases">
        <title>Comparative analysis of secretome profiles of manganese(II)-oxidizing ascomycete fungi.</title>
        <authorList>
            <consortium name="DOE Joint Genome Institute"/>
            <person name="Zeiner C.A."/>
            <person name="Purvine S.O."/>
            <person name="Zink E.M."/>
            <person name="Wu S."/>
            <person name="Pasa-Tolic L."/>
            <person name="Chaput D.L."/>
            <person name="Haridas S."/>
            <person name="Grigoriev I.V."/>
            <person name="Santelli C.M."/>
            <person name="Hansel C.M."/>
        </authorList>
    </citation>
    <scope>NUCLEOTIDE SEQUENCE [LARGE SCALE GENOMIC DNA]</scope>
    <source>
        <strain evidence="3 4">AP3s5-JAC2a</strain>
    </source>
</reference>
<accession>A0A177CS84</accession>
<dbReference type="STRING" id="1460663.A0A177CS84"/>
<feature type="region of interest" description="Disordered" evidence="1">
    <location>
        <begin position="177"/>
        <end position="202"/>
    </location>
</feature>
<sequence>MSFWGISFIFWRIMEIITLIPTMGMLAWFVHWYDSQLYRTPTEILVLFIVSTLAVAWTIGTLFLYSRARHSAGFVAFVDLLFVGAFIGAVYTLRRIADADCSNWSRGGQHGISAFGWSVSGSFPTLNVDRQCAMLKASWAFGIMNCIFFFFFTFVLALLVHRHHDSHDRVVVKREVHHHRSSRHHSRSPRRSHHSHRSRSYV</sequence>
<evidence type="ECO:0000313" key="3">
    <source>
        <dbReference type="EMBL" id="OAG10394.1"/>
    </source>
</evidence>
<keyword evidence="2" id="KW-0472">Membrane</keyword>
<feature type="transmembrane region" description="Helical" evidence="2">
    <location>
        <begin position="44"/>
        <end position="65"/>
    </location>
</feature>
<gene>
    <name evidence="3" type="ORF">CC84DRAFT_1256231</name>
</gene>
<dbReference type="OrthoDB" id="4918558at2759"/>
<dbReference type="RefSeq" id="XP_018040759.1">
    <property type="nucleotide sequence ID" value="XM_018184604.1"/>
</dbReference>
<protein>
    <recommendedName>
        <fullName evidence="5">MARVEL domain-containing protein</fullName>
    </recommendedName>
</protein>
<dbReference type="InParanoid" id="A0A177CS84"/>
<evidence type="ECO:0000313" key="4">
    <source>
        <dbReference type="Proteomes" id="UP000077069"/>
    </source>
</evidence>
<keyword evidence="2" id="KW-1133">Transmembrane helix</keyword>
<feature type="transmembrane region" description="Helical" evidence="2">
    <location>
        <begin position="139"/>
        <end position="160"/>
    </location>
</feature>
<dbReference type="EMBL" id="KV441549">
    <property type="protein sequence ID" value="OAG10394.1"/>
    <property type="molecule type" value="Genomic_DNA"/>
</dbReference>
<organism evidence="3 4">
    <name type="scientific">Paraphaeosphaeria sporulosa</name>
    <dbReference type="NCBI Taxonomy" id="1460663"/>
    <lineage>
        <taxon>Eukaryota</taxon>
        <taxon>Fungi</taxon>
        <taxon>Dikarya</taxon>
        <taxon>Ascomycota</taxon>
        <taxon>Pezizomycotina</taxon>
        <taxon>Dothideomycetes</taxon>
        <taxon>Pleosporomycetidae</taxon>
        <taxon>Pleosporales</taxon>
        <taxon>Massarineae</taxon>
        <taxon>Didymosphaeriaceae</taxon>
        <taxon>Paraphaeosphaeria</taxon>
    </lineage>
</organism>
<proteinExistence type="predicted"/>
<keyword evidence="2" id="KW-0812">Transmembrane</keyword>
<feature type="transmembrane region" description="Helical" evidence="2">
    <location>
        <begin position="72"/>
        <end position="93"/>
    </location>
</feature>
<feature type="transmembrane region" description="Helical" evidence="2">
    <location>
        <begin position="9"/>
        <end position="32"/>
    </location>
</feature>
<evidence type="ECO:0000256" key="2">
    <source>
        <dbReference type="SAM" id="Phobius"/>
    </source>
</evidence>
<dbReference type="GeneID" id="28768090"/>
<dbReference type="AlphaFoldDB" id="A0A177CS84"/>
<evidence type="ECO:0000256" key="1">
    <source>
        <dbReference type="SAM" id="MobiDB-lite"/>
    </source>
</evidence>
<dbReference type="Proteomes" id="UP000077069">
    <property type="component" value="Unassembled WGS sequence"/>
</dbReference>
<evidence type="ECO:0008006" key="5">
    <source>
        <dbReference type="Google" id="ProtNLM"/>
    </source>
</evidence>